<dbReference type="STRING" id="216432.CA2559_08551"/>
<accession>A3UBR8</accession>
<feature type="transmembrane region" description="Helical" evidence="5">
    <location>
        <begin position="29"/>
        <end position="48"/>
    </location>
</feature>
<evidence type="ECO:0000256" key="1">
    <source>
        <dbReference type="ARBA" id="ARBA00004141"/>
    </source>
</evidence>
<feature type="transmembrane region" description="Helical" evidence="5">
    <location>
        <begin position="205"/>
        <end position="222"/>
    </location>
</feature>
<keyword evidence="7" id="KW-1185">Reference proteome</keyword>
<evidence type="ECO:0000313" key="7">
    <source>
        <dbReference type="Proteomes" id="UP000002297"/>
    </source>
</evidence>
<dbReference type="HOGENOM" id="CLU_099364_0_0_10"/>
<proteinExistence type="predicted"/>
<dbReference type="PANTHER" id="PTHR11040:SF44">
    <property type="entry name" value="PROTEIN ZNTC-RELATED"/>
    <property type="match status" value="1"/>
</dbReference>
<dbReference type="EMBL" id="CP002046">
    <property type="protein sequence ID" value="EAP86069.1"/>
    <property type="molecule type" value="Genomic_DNA"/>
</dbReference>
<keyword evidence="3 5" id="KW-1133">Transmembrane helix</keyword>
<evidence type="ECO:0000256" key="3">
    <source>
        <dbReference type="ARBA" id="ARBA00022989"/>
    </source>
</evidence>
<feature type="transmembrane region" description="Helical" evidence="5">
    <location>
        <begin position="60"/>
        <end position="77"/>
    </location>
</feature>
<dbReference type="Pfam" id="PF02535">
    <property type="entry name" value="Zip"/>
    <property type="match status" value="1"/>
</dbReference>
<dbReference type="InterPro" id="IPR003689">
    <property type="entry name" value="ZIP"/>
</dbReference>
<evidence type="ECO:0000256" key="2">
    <source>
        <dbReference type="ARBA" id="ARBA00022692"/>
    </source>
</evidence>
<sequence>MIVYLLPILAVCIGFAIAYFLKRSQLTSIKLLLAFSGAYLLSLTVFEFFPEVYTHDNKQVGLFIMIGILLQILLEFLSKGAEHGHIHHHEDHKSFPFVLFISLSIHSLLEGFPLHDHDTLLYGVVIHKIPIAIILSTFLLKANFSKVRITLFLILFALMTPLGSLLQAKVAYFSTIAVYINALVIGIFLHVSTTILFETGNNHKFNATKLVAIILGIGIAYLL</sequence>
<dbReference type="PANTHER" id="PTHR11040">
    <property type="entry name" value="ZINC/IRON TRANSPORTER"/>
    <property type="match status" value="1"/>
</dbReference>
<feature type="transmembrane region" description="Helical" evidence="5">
    <location>
        <begin position="147"/>
        <end position="166"/>
    </location>
</feature>
<dbReference type="eggNOG" id="COG0428">
    <property type="taxonomic scope" value="Bacteria"/>
</dbReference>
<dbReference type="RefSeq" id="WP_013187455.1">
    <property type="nucleotide sequence ID" value="NC_014230.1"/>
</dbReference>
<comment type="subcellular location">
    <subcellularLocation>
        <location evidence="1">Membrane</location>
        <topology evidence="1">Multi-pass membrane protein</topology>
    </subcellularLocation>
</comment>
<dbReference type="Proteomes" id="UP000002297">
    <property type="component" value="Chromosome"/>
</dbReference>
<reference evidence="6 7" key="1">
    <citation type="journal article" date="2010" name="J. Bacteriol.">
        <title>The complete genome sequence of Croceibacter atlanticus HTCC2559T.</title>
        <authorList>
            <person name="Oh H.M."/>
            <person name="Kang I."/>
            <person name="Ferriera S."/>
            <person name="Giovannoni S.J."/>
            <person name="Cho J.C."/>
        </authorList>
    </citation>
    <scope>NUCLEOTIDE SEQUENCE [LARGE SCALE GENOMIC DNA]</scope>
    <source>
        <strain evidence="7">ATCC BAA-628 / HTCC2559 / KCTC 12090</strain>
    </source>
</reference>
<dbReference type="AlphaFoldDB" id="A3UBR8"/>
<evidence type="ECO:0008006" key="8">
    <source>
        <dbReference type="Google" id="ProtNLM"/>
    </source>
</evidence>
<feature type="transmembrane region" description="Helical" evidence="5">
    <location>
        <begin position="120"/>
        <end position="140"/>
    </location>
</feature>
<evidence type="ECO:0000256" key="4">
    <source>
        <dbReference type="ARBA" id="ARBA00023136"/>
    </source>
</evidence>
<dbReference type="GO" id="GO:0016020">
    <property type="term" value="C:membrane"/>
    <property type="evidence" value="ECO:0007669"/>
    <property type="project" value="UniProtKB-SubCell"/>
</dbReference>
<dbReference type="GO" id="GO:0005385">
    <property type="term" value="F:zinc ion transmembrane transporter activity"/>
    <property type="evidence" value="ECO:0007669"/>
    <property type="project" value="TreeGrafter"/>
</dbReference>
<name>A3UBR8_CROAH</name>
<dbReference type="GeneID" id="89453462"/>
<keyword evidence="2 5" id="KW-0812">Transmembrane</keyword>
<keyword evidence="4 5" id="KW-0472">Membrane</keyword>
<dbReference type="KEGG" id="cat:CA2559_08551"/>
<organism evidence="6 7">
    <name type="scientific">Croceibacter atlanticus (strain ATCC BAA-628 / JCM 21780 / CIP 108009 / IAM 15332 / KCTC 12090 / HTCC2559)</name>
    <dbReference type="NCBI Taxonomy" id="216432"/>
    <lineage>
        <taxon>Bacteria</taxon>
        <taxon>Pseudomonadati</taxon>
        <taxon>Bacteroidota</taxon>
        <taxon>Flavobacteriia</taxon>
        <taxon>Flavobacteriales</taxon>
        <taxon>Flavobacteriaceae</taxon>
        <taxon>Croceibacter</taxon>
    </lineage>
</organism>
<protein>
    <recommendedName>
        <fullName evidence="8">ZIP family metal transporter</fullName>
    </recommendedName>
</protein>
<evidence type="ECO:0000256" key="5">
    <source>
        <dbReference type="SAM" id="Phobius"/>
    </source>
</evidence>
<evidence type="ECO:0000313" key="6">
    <source>
        <dbReference type="EMBL" id="EAP86069.1"/>
    </source>
</evidence>
<dbReference type="OrthoDB" id="654481at2"/>
<feature type="transmembrane region" description="Helical" evidence="5">
    <location>
        <begin position="172"/>
        <end position="193"/>
    </location>
</feature>
<gene>
    <name evidence="6" type="ordered locus">CA2559_08551</name>
</gene>
<feature type="transmembrane region" description="Helical" evidence="5">
    <location>
        <begin position="6"/>
        <end position="22"/>
    </location>
</feature>